<name>A0ACC2QJF1_9NEOP</name>
<evidence type="ECO:0000313" key="1">
    <source>
        <dbReference type="EMBL" id="KAJ8716081.1"/>
    </source>
</evidence>
<accession>A0ACC2QJF1</accession>
<organism evidence="1 2">
    <name type="scientific">Mythimna loreyi</name>
    <dbReference type="NCBI Taxonomy" id="667449"/>
    <lineage>
        <taxon>Eukaryota</taxon>
        <taxon>Metazoa</taxon>
        <taxon>Ecdysozoa</taxon>
        <taxon>Arthropoda</taxon>
        <taxon>Hexapoda</taxon>
        <taxon>Insecta</taxon>
        <taxon>Pterygota</taxon>
        <taxon>Neoptera</taxon>
        <taxon>Endopterygota</taxon>
        <taxon>Lepidoptera</taxon>
        <taxon>Glossata</taxon>
        <taxon>Ditrysia</taxon>
        <taxon>Noctuoidea</taxon>
        <taxon>Noctuidae</taxon>
        <taxon>Noctuinae</taxon>
        <taxon>Hadenini</taxon>
        <taxon>Mythimna</taxon>
    </lineage>
</organism>
<dbReference type="EMBL" id="CM056780">
    <property type="protein sequence ID" value="KAJ8716081.1"/>
    <property type="molecule type" value="Genomic_DNA"/>
</dbReference>
<sequence length="252" mass="28239">MILNLLNTKMDIKETIIETHQGGIKIVQYNKPNKKNAIDAVMYKRVSRILNEAATDDSISVMVLTGTGDFYSSGNDFSNPPDSSTGNHLNILKDYINAFIMFPKILVAIVNGPAIGIAATTLALCDLVFASENSYFYTPFTKLGIVAEGCSTFTFPRILGERKALEMLLCNYRMPAAEALEYGFVNYIYKPEELQSKVWDKIVEVSKIPNYCVTATKKLLRDAVRGDLLQANDKEIDELNTIWLRNMNKSKI</sequence>
<gene>
    <name evidence="1" type="ORF">PYW08_013366</name>
</gene>
<reference evidence="1" key="1">
    <citation type="submission" date="2023-03" db="EMBL/GenBank/DDBJ databases">
        <title>Chromosome-level genomes of two armyworms, Mythimna separata and Mythimna loreyi, provide insights into the biosynthesis and reception of sex pheromones.</title>
        <authorList>
            <person name="Zhao H."/>
        </authorList>
    </citation>
    <scope>NUCLEOTIDE SEQUENCE</scope>
    <source>
        <strain evidence="1">BeijingLab</strain>
    </source>
</reference>
<keyword evidence="2" id="KW-1185">Reference proteome</keyword>
<proteinExistence type="predicted"/>
<dbReference type="Proteomes" id="UP001231649">
    <property type="component" value="Chromosome 4"/>
</dbReference>
<protein>
    <submittedName>
        <fullName evidence="1">Uncharacterized protein</fullName>
    </submittedName>
</protein>
<evidence type="ECO:0000313" key="2">
    <source>
        <dbReference type="Proteomes" id="UP001231649"/>
    </source>
</evidence>
<comment type="caution">
    <text evidence="1">The sequence shown here is derived from an EMBL/GenBank/DDBJ whole genome shotgun (WGS) entry which is preliminary data.</text>
</comment>